<dbReference type="Proteomes" id="UP001153076">
    <property type="component" value="Unassembled WGS sequence"/>
</dbReference>
<proteinExistence type="predicted"/>
<evidence type="ECO:0000313" key="1">
    <source>
        <dbReference type="EMBL" id="KAJ8429669.1"/>
    </source>
</evidence>
<keyword evidence="2" id="KW-1185">Reference proteome</keyword>
<sequence length="211" mass="23755">MSSGPDSKEECQLEGELMGSSSITKKTIWKWILKVKNIPNQDFLFYYKQALLSNPNGNGLEGQTSANEAVEEDVHEDLSNNSETISQSLDNAHSCPIYIGKLPSQAPSRGSLMEDAKKLIAPCTFLVMLLKWNFNFMKKVKDINFPARKGNKNSKLAQTLPMPTEITKEILNFGKRLGISVISGETLAIRRIRRNLRKELDNKRQARDLIS</sequence>
<organism evidence="1 2">
    <name type="scientific">Carnegiea gigantea</name>
    <dbReference type="NCBI Taxonomy" id="171969"/>
    <lineage>
        <taxon>Eukaryota</taxon>
        <taxon>Viridiplantae</taxon>
        <taxon>Streptophyta</taxon>
        <taxon>Embryophyta</taxon>
        <taxon>Tracheophyta</taxon>
        <taxon>Spermatophyta</taxon>
        <taxon>Magnoliopsida</taxon>
        <taxon>eudicotyledons</taxon>
        <taxon>Gunneridae</taxon>
        <taxon>Pentapetalae</taxon>
        <taxon>Caryophyllales</taxon>
        <taxon>Cactineae</taxon>
        <taxon>Cactaceae</taxon>
        <taxon>Cactoideae</taxon>
        <taxon>Echinocereeae</taxon>
        <taxon>Carnegiea</taxon>
    </lineage>
</organism>
<dbReference type="AlphaFoldDB" id="A0A9Q1JRH6"/>
<comment type="caution">
    <text evidence="1">The sequence shown here is derived from an EMBL/GenBank/DDBJ whole genome shotgun (WGS) entry which is preliminary data.</text>
</comment>
<evidence type="ECO:0000313" key="2">
    <source>
        <dbReference type="Proteomes" id="UP001153076"/>
    </source>
</evidence>
<accession>A0A9Q1JRH6</accession>
<dbReference type="EMBL" id="JAKOGI010000871">
    <property type="protein sequence ID" value="KAJ8429669.1"/>
    <property type="molecule type" value="Genomic_DNA"/>
</dbReference>
<gene>
    <name evidence="1" type="ORF">Cgig2_010408</name>
</gene>
<name>A0A9Q1JRH6_9CARY</name>
<protein>
    <submittedName>
        <fullName evidence="1">Uncharacterized protein</fullName>
    </submittedName>
</protein>
<reference evidence="1" key="1">
    <citation type="submission" date="2022-04" db="EMBL/GenBank/DDBJ databases">
        <title>Carnegiea gigantea Genome sequencing and assembly v2.</title>
        <authorList>
            <person name="Copetti D."/>
            <person name="Sanderson M.J."/>
            <person name="Burquez A."/>
            <person name="Wojciechowski M.F."/>
        </authorList>
    </citation>
    <scope>NUCLEOTIDE SEQUENCE</scope>
    <source>
        <strain evidence="1">SGP5-SGP5p</strain>
        <tissue evidence="1">Aerial part</tissue>
    </source>
</reference>